<dbReference type="InterPro" id="IPR015422">
    <property type="entry name" value="PyrdxlP-dep_Trfase_small"/>
</dbReference>
<evidence type="ECO:0000256" key="5">
    <source>
        <dbReference type="RuleBase" id="RU003560"/>
    </source>
</evidence>
<dbReference type="GO" id="GO:0008483">
    <property type="term" value="F:transaminase activity"/>
    <property type="evidence" value="ECO:0007669"/>
    <property type="project" value="UniProtKB-KW"/>
</dbReference>
<evidence type="ECO:0000256" key="4">
    <source>
        <dbReference type="ARBA" id="ARBA00022898"/>
    </source>
</evidence>
<keyword evidence="7" id="KW-1185">Reference proteome</keyword>
<dbReference type="InterPro" id="IPR049704">
    <property type="entry name" value="Aminotrans_3_PPA_site"/>
</dbReference>
<dbReference type="PANTHER" id="PTHR11986">
    <property type="entry name" value="AMINOTRANSFERASE CLASS III"/>
    <property type="match status" value="1"/>
</dbReference>
<dbReference type="AlphaFoldDB" id="W2UZP2"/>
<dbReference type="GO" id="GO:0030170">
    <property type="term" value="F:pyridoxal phosphate binding"/>
    <property type="evidence" value="ECO:0007669"/>
    <property type="project" value="InterPro"/>
</dbReference>
<evidence type="ECO:0000313" key="6">
    <source>
        <dbReference type="EMBL" id="ETO91444.1"/>
    </source>
</evidence>
<comment type="similarity">
    <text evidence="5">Belongs to the class-III pyridoxal-phosphate-dependent aminotransferase family.</text>
</comment>
<comment type="cofactor">
    <cofactor evidence="1">
        <name>pyridoxal 5'-phosphate</name>
        <dbReference type="ChEBI" id="CHEBI:597326"/>
    </cofactor>
</comment>
<accession>W2UZP2</accession>
<evidence type="ECO:0000256" key="2">
    <source>
        <dbReference type="ARBA" id="ARBA00022576"/>
    </source>
</evidence>
<dbReference type="CDD" id="cd00610">
    <property type="entry name" value="OAT_like"/>
    <property type="match status" value="1"/>
</dbReference>
<dbReference type="Proteomes" id="UP000018951">
    <property type="component" value="Unassembled WGS sequence"/>
</dbReference>
<dbReference type="InterPro" id="IPR015421">
    <property type="entry name" value="PyrdxlP-dep_Trfase_major"/>
</dbReference>
<dbReference type="Gene3D" id="3.40.640.10">
    <property type="entry name" value="Type I PLP-dependent aspartate aminotransferase-like (Major domain)"/>
    <property type="match status" value="1"/>
</dbReference>
<dbReference type="InterPro" id="IPR050103">
    <property type="entry name" value="Class-III_PLP-dep_AT"/>
</dbReference>
<dbReference type="PATRIC" id="fig|1401685.3.peg.651"/>
<reference evidence="6 7" key="1">
    <citation type="journal article" date="2013" name="PLoS ONE">
        <title>Bacterial endosymbiosis in a chordate host: long-term co-evolution and conservation of secondary metabolism.</title>
        <authorList>
            <person name="Kwan J.C."/>
            <person name="Schmidt E.W."/>
        </authorList>
    </citation>
    <scope>NUCLEOTIDE SEQUENCE [LARGE SCALE GENOMIC DNA]</scope>
    <source>
        <strain evidence="7">L6</strain>
    </source>
</reference>
<keyword evidence="3" id="KW-0808">Transferase</keyword>
<sequence length="394" mass="44012">MYNNIVDIYNRYPVEVSHAQGIYLYTSTGNKILDFSSGISVVSLGHNNQELNSALIQQTNKIWYSSNVVHNSIQNRVADLLTKHTFADNVFFCSSGLEANEAAIKFARKYGMQNDQRYEIISFDNSFHGRSMACISASGLGHVKKDYPPLLPGFKVIPVNDFELLSRTITNNTVAIMVEAIQSEGGINVIETEFLYRIYQICQEKDILLILDEVQTGFCRTGTLFIYEQFNIIPDIITIAKAMGNGFPVGGCLVNKKIANLLSPGCHGSTYGGNQLAMSVTAKVLEIMLRDSFLINVNNMSKILHKRLLSIRNHHPKFIKNIKGLGMLLGIEFTDTVKITSLLDILLLECNLLLTKTAHPNTIRITPSLIINASHIDEFAISLEKGINIYQNRM</sequence>
<dbReference type="FunFam" id="3.40.640.10:FF:000004">
    <property type="entry name" value="Acetylornithine aminotransferase"/>
    <property type="match status" value="1"/>
</dbReference>
<dbReference type="PIRSF" id="PIRSF000521">
    <property type="entry name" value="Transaminase_4ab_Lys_Orn"/>
    <property type="match status" value="1"/>
</dbReference>
<keyword evidence="2 6" id="KW-0032">Aminotransferase</keyword>
<dbReference type="STRING" id="1401685.P857_359"/>
<evidence type="ECO:0000313" key="7">
    <source>
        <dbReference type="Proteomes" id="UP000018951"/>
    </source>
</evidence>
<gene>
    <name evidence="6" type="primary">argD</name>
    <name evidence="6" type="ORF">P857_359</name>
</gene>
<comment type="caution">
    <text evidence="6">The sequence shown here is derived from an EMBL/GenBank/DDBJ whole genome shotgun (WGS) entry which is preliminary data.</text>
</comment>
<dbReference type="EMBL" id="AXCJ01000005">
    <property type="protein sequence ID" value="ETO91444.1"/>
    <property type="molecule type" value="Genomic_DNA"/>
</dbReference>
<dbReference type="InterPro" id="IPR005814">
    <property type="entry name" value="Aminotrans_3"/>
</dbReference>
<dbReference type="GO" id="GO:0042802">
    <property type="term" value="F:identical protein binding"/>
    <property type="evidence" value="ECO:0007669"/>
    <property type="project" value="TreeGrafter"/>
</dbReference>
<proteinExistence type="inferred from homology"/>
<organism evidence="6 7">
    <name type="scientific">Candidatus Xenolissoclinum pacificiensis L6</name>
    <dbReference type="NCBI Taxonomy" id="1401685"/>
    <lineage>
        <taxon>Bacteria</taxon>
        <taxon>Pseudomonadati</taxon>
        <taxon>Pseudomonadota</taxon>
        <taxon>Alphaproteobacteria</taxon>
        <taxon>Rickettsiales</taxon>
        <taxon>Anaplasmataceae</taxon>
        <taxon>Candidatus Xenolissoclinum</taxon>
    </lineage>
</organism>
<dbReference type="PROSITE" id="PS00600">
    <property type="entry name" value="AA_TRANSFER_CLASS_3"/>
    <property type="match status" value="1"/>
</dbReference>
<protein>
    <submittedName>
        <fullName evidence="6">Acetylornithine aminotransferase</fullName>
    </submittedName>
</protein>
<keyword evidence="4 5" id="KW-0663">Pyridoxal phosphate</keyword>
<evidence type="ECO:0000256" key="3">
    <source>
        <dbReference type="ARBA" id="ARBA00022679"/>
    </source>
</evidence>
<dbReference type="SUPFAM" id="SSF53383">
    <property type="entry name" value="PLP-dependent transferases"/>
    <property type="match status" value="1"/>
</dbReference>
<dbReference type="InterPro" id="IPR015424">
    <property type="entry name" value="PyrdxlP-dep_Trfase"/>
</dbReference>
<name>W2UZP2_9RICK</name>
<dbReference type="PANTHER" id="PTHR11986:SF79">
    <property type="entry name" value="ACETYLORNITHINE AMINOTRANSFERASE, MITOCHONDRIAL"/>
    <property type="match status" value="1"/>
</dbReference>
<evidence type="ECO:0000256" key="1">
    <source>
        <dbReference type="ARBA" id="ARBA00001933"/>
    </source>
</evidence>
<dbReference type="NCBIfam" id="NF002325">
    <property type="entry name" value="PRK01278.1"/>
    <property type="match status" value="1"/>
</dbReference>
<dbReference type="Gene3D" id="3.90.1150.10">
    <property type="entry name" value="Aspartate Aminotransferase, domain 1"/>
    <property type="match status" value="1"/>
</dbReference>
<dbReference type="Pfam" id="PF00202">
    <property type="entry name" value="Aminotran_3"/>
    <property type="match status" value="1"/>
</dbReference>